<evidence type="ECO:0000313" key="1">
    <source>
        <dbReference type="EMBL" id="CBH98910.1"/>
    </source>
</evidence>
<accession>E6PVF3</accession>
<name>E6PVF3_9ZZZZ</name>
<comment type="caution">
    <text evidence="1">The sequence shown here is derived from an EMBL/GenBank/DDBJ whole genome shotgun (WGS) entry which is preliminary data.</text>
</comment>
<gene>
    <name evidence="1" type="ORF">CARN2_0084</name>
</gene>
<proteinExistence type="predicted"/>
<protein>
    <submittedName>
        <fullName evidence="1">Uncharacterized protein</fullName>
    </submittedName>
</protein>
<dbReference type="AlphaFoldDB" id="E6PVF3"/>
<sequence>MCSVGAPLHRPVSGAVSLDIQFKHSPRAPVPVDGRETGRFIPALLPMPIPAGVAVRVWSNHGPKPYTCAPTLFC</sequence>
<organism evidence="1">
    <name type="scientific">mine drainage metagenome</name>
    <dbReference type="NCBI Taxonomy" id="410659"/>
    <lineage>
        <taxon>unclassified sequences</taxon>
        <taxon>metagenomes</taxon>
        <taxon>ecological metagenomes</taxon>
    </lineage>
</organism>
<reference evidence="1" key="1">
    <citation type="submission" date="2009-10" db="EMBL/GenBank/DDBJ databases">
        <title>Diversity of trophic interactions inside an arsenic-rich microbial ecosystem.</title>
        <authorList>
            <person name="Bertin P.N."/>
            <person name="Heinrich-Salmeron A."/>
            <person name="Pelletier E."/>
            <person name="Goulhen-Chollet F."/>
            <person name="Arsene-Ploetze F."/>
            <person name="Gallien S."/>
            <person name="Calteau A."/>
            <person name="Vallenet D."/>
            <person name="Casiot C."/>
            <person name="Chane-Woon-Ming B."/>
            <person name="Giloteaux L."/>
            <person name="Barakat M."/>
            <person name="Bonnefoy V."/>
            <person name="Bruneel O."/>
            <person name="Chandler M."/>
            <person name="Cleiss J."/>
            <person name="Duran R."/>
            <person name="Elbaz-Poulichet F."/>
            <person name="Fonknechten N."/>
            <person name="Lauga B."/>
            <person name="Mornico D."/>
            <person name="Ortet P."/>
            <person name="Schaeffer C."/>
            <person name="Siguier P."/>
            <person name="Alexander Thil Smith A."/>
            <person name="Van Dorsselaer A."/>
            <person name="Weissenbach J."/>
            <person name="Medigue C."/>
            <person name="Le Paslier D."/>
        </authorList>
    </citation>
    <scope>NUCLEOTIDE SEQUENCE</scope>
</reference>
<dbReference type="EMBL" id="CABM01000064">
    <property type="protein sequence ID" value="CBH98910.1"/>
    <property type="molecule type" value="Genomic_DNA"/>
</dbReference>